<proteinExistence type="inferred from homology"/>
<dbReference type="GO" id="GO:0004550">
    <property type="term" value="F:nucleoside diphosphate kinase activity"/>
    <property type="evidence" value="ECO:0007669"/>
    <property type="project" value="UniProtKB-EC"/>
</dbReference>
<dbReference type="KEGG" id="mpp:MICPUCDRAFT_20218"/>
<dbReference type="GO" id="GO:0006241">
    <property type="term" value="P:CTP biosynthetic process"/>
    <property type="evidence" value="ECO:0007669"/>
    <property type="project" value="InterPro"/>
</dbReference>
<name>C1N1J6_MICPC</name>
<dbReference type="PROSITE" id="PS00469">
    <property type="entry name" value="NDPK"/>
    <property type="match status" value="1"/>
</dbReference>
<dbReference type="OMA" id="AEEHYQD"/>
<dbReference type="GO" id="GO:0006228">
    <property type="term" value="P:UTP biosynthetic process"/>
    <property type="evidence" value="ECO:0007669"/>
    <property type="project" value="InterPro"/>
</dbReference>
<evidence type="ECO:0000256" key="2">
    <source>
        <dbReference type="ARBA" id="ARBA00000937"/>
    </source>
</evidence>
<keyword evidence="6 11" id="KW-0547">Nucleotide-binding</keyword>
<dbReference type="Pfam" id="PF00334">
    <property type="entry name" value="NDK"/>
    <property type="match status" value="1"/>
</dbReference>
<dbReference type="STRING" id="564608.C1N1J6"/>
<feature type="active site" description="Pros-phosphohistidine intermediate" evidence="9">
    <location>
        <position position="127"/>
    </location>
</feature>
<gene>
    <name evidence="13" type="ORF">MICPUCDRAFT_20218</name>
</gene>
<dbReference type="SUPFAM" id="SSF54919">
    <property type="entry name" value="Nucleoside diphosphate kinase, NDK"/>
    <property type="match status" value="1"/>
</dbReference>
<feature type="binding site" evidence="9">
    <location>
        <position position="18"/>
    </location>
    <ligand>
        <name>ATP</name>
        <dbReference type="ChEBI" id="CHEBI:30616"/>
    </ligand>
</feature>
<dbReference type="GO" id="GO:0006183">
    <property type="term" value="P:GTP biosynthetic process"/>
    <property type="evidence" value="ECO:0007669"/>
    <property type="project" value="InterPro"/>
</dbReference>
<dbReference type="PANTHER" id="PTHR11349">
    <property type="entry name" value="NUCLEOSIDE DIPHOSPHATE KINASE"/>
    <property type="match status" value="1"/>
</dbReference>
<reference evidence="13 14" key="1">
    <citation type="journal article" date="2009" name="Science">
        <title>Green evolution and dynamic adaptations revealed by genomes of the marine picoeukaryotes Micromonas.</title>
        <authorList>
            <person name="Worden A.Z."/>
            <person name="Lee J.H."/>
            <person name="Mock T."/>
            <person name="Rouze P."/>
            <person name="Simmons M.P."/>
            <person name="Aerts A.L."/>
            <person name="Allen A.E."/>
            <person name="Cuvelier M.L."/>
            <person name="Derelle E."/>
            <person name="Everett M.V."/>
            <person name="Foulon E."/>
            <person name="Grimwood J."/>
            <person name="Gundlach H."/>
            <person name="Henrissat B."/>
            <person name="Napoli C."/>
            <person name="McDonald S.M."/>
            <person name="Parker M.S."/>
            <person name="Rombauts S."/>
            <person name="Salamov A."/>
            <person name="Von Dassow P."/>
            <person name="Badger J.H."/>
            <person name="Coutinho P.M."/>
            <person name="Demir E."/>
            <person name="Dubchak I."/>
            <person name="Gentemann C."/>
            <person name="Eikrem W."/>
            <person name="Gready J.E."/>
            <person name="John U."/>
            <person name="Lanier W."/>
            <person name="Lindquist E.A."/>
            <person name="Lucas S."/>
            <person name="Mayer K.F."/>
            <person name="Moreau H."/>
            <person name="Not F."/>
            <person name="Otillar R."/>
            <person name="Panaud O."/>
            <person name="Pangilinan J."/>
            <person name="Paulsen I."/>
            <person name="Piegu B."/>
            <person name="Poliakov A."/>
            <person name="Robbens S."/>
            <person name="Schmutz J."/>
            <person name="Toulza E."/>
            <person name="Wyss T."/>
            <person name="Zelensky A."/>
            <person name="Zhou K."/>
            <person name="Armbrust E.V."/>
            <person name="Bhattacharya D."/>
            <person name="Goodenough U.W."/>
            <person name="Van de Peer Y."/>
            <person name="Grigoriev I.V."/>
        </authorList>
    </citation>
    <scope>NUCLEOTIDE SEQUENCE [LARGE SCALE GENOMIC DNA]</scope>
    <source>
        <strain evidence="13 14">CCMP1545</strain>
    </source>
</reference>
<evidence type="ECO:0000256" key="3">
    <source>
        <dbReference type="ARBA" id="ARBA00001946"/>
    </source>
</evidence>
<evidence type="ECO:0000256" key="7">
    <source>
        <dbReference type="ARBA" id="ARBA00022777"/>
    </source>
</evidence>
<dbReference type="NCBIfam" id="NF001908">
    <property type="entry name" value="PRK00668.1"/>
    <property type="match status" value="1"/>
</dbReference>
<dbReference type="SMART" id="SM00562">
    <property type="entry name" value="NDK"/>
    <property type="match status" value="1"/>
</dbReference>
<dbReference type="GO" id="GO:0005524">
    <property type="term" value="F:ATP binding"/>
    <property type="evidence" value="ECO:0007669"/>
    <property type="project" value="UniProtKB-KW"/>
</dbReference>
<evidence type="ECO:0000256" key="1">
    <source>
        <dbReference type="ARBA" id="ARBA00000082"/>
    </source>
</evidence>
<evidence type="ECO:0000256" key="6">
    <source>
        <dbReference type="ARBA" id="ARBA00022741"/>
    </source>
</evidence>
<keyword evidence="7 11" id="KW-0418">Kinase</keyword>
<evidence type="ECO:0000256" key="10">
    <source>
        <dbReference type="RuleBase" id="RU004011"/>
    </source>
</evidence>
<keyword evidence="5 11" id="KW-0808">Transferase</keyword>
<dbReference type="InterPro" id="IPR023005">
    <property type="entry name" value="Nucleoside_diP_kinase_AS"/>
</dbReference>
<evidence type="ECO:0000256" key="8">
    <source>
        <dbReference type="ARBA" id="ARBA00022840"/>
    </source>
</evidence>
<dbReference type="PROSITE" id="PS51374">
    <property type="entry name" value="NDPK_LIKE"/>
    <property type="match status" value="1"/>
</dbReference>
<accession>C1N1J6</accession>
<dbReference type="eggNOG" id="KOG0888">
    <property type="taxonomic scope" value="Eukaryota"/>
</dbReference>
<comment type="cofactor">
    <cofactor evidence="3">
        <name>Mg(2+)</name>
        <dbReference type="ChEBI" id="CHEBI:18420"/>
    </cofactor>
</comment>
<evidence type="ECO:0000256" key="11">
    <source>
        <dbReference type="RuleBase" id="RU004013"/>
    </source>
</evidence>
<feature type="binding site" evidence="9">
    <location>
        <position position="124"/>
    </location>
    <ligand>
        <name>ATP</name>
        <dbReference type="ChEBI" id="CHEBI:30616"/>
    </ligand>
</feature>
<feature type="binding site" evidence="9">
    <location>
        <position position="66"/>
    </location>
    <ligand>
        <name>ATP</name>
        <dbReference type="ChEBI" id="CHEBI:30616"/>
    </ligand>
</feature>
<keyword evidence="8 11" id="KW-0067">ATP-binding</keyword>
<feature type="binding site" evidence="9">
    <location>
        <position position="94"/>
    </location>
    <ligand>
        <name>ATP</name>
        <dbReference type="ChEBI" id="CHEBI:30616"/>
    </ligand>
</feature>
<dbReference type="AlphaFoldDB" id="C1N1J6"/>
<dbReference type="InterPro" id="IPR001564">
    <property type="entry name" value="Nucleoside_diP_kinase"/>
</dbReference>
<dbReference type="EMBL" id="GG663744">
    <property type="protein sequence ID" value="EEH54199.1"/>
    <property type="molecule type" value="Genomic_DNA"/>
</dbReference>
<dbReference type="InterPro" id="IPR036850">
    <property type="entry name" value="NDK-like_dom_sf"/>
</dbReference>
<dbReference type="CDD" id="cd04413">
    <property type="entry name" value="NDPk_I"/>
    <property type="match status" value="1"/>
</dbReference>
<dbReference type="PRINTS" id="PR01243">
    <property type="entry name" value="NUCDPKINASE"/>
</dbReference>
<comment type="catalytic activity">
    <reaction evidence="2">
        <text>a ribonucleoside 5'-diphosphate + ATP = a ribonucleoside 5'-triphosphate + ADP</text>
        <dbReference type="Rhea" id="RHEA:18113"/>
        <dbReference type="ChEBI" id="CHEBI:30616"/>
        <dbReference type="ChEBI" id="CHEBI:57930"/>
        <dbReference type="ChEBI" id="CHEBI:61557"/>
        <dbReference type="ChEBI" id="CHEBI:456216"/>
        <dbReference type="EC" id="2.7.4.6"/>
    </reaction>
</comment>
<dbReference type="Proteomes" id="UP000001876">
    <property type="component" value="Unassembled WGS sequence"/>
</dbReference>
<comment type="similarity">
    <text evidence="4 9 10">Belongs to the NDK family.</text>
</comment>
<dbReference type="GeneID" id="9687273"/>
<evidence type="ECO:0000256" key="5">
    <source>
        <dbReference type="ARBA" id="ARBA00022679"/>
    </source>
</evidence>
<dbReference type="OrthoDB" id="2162449at2759"/>
<dbReference type="FunFam" id="3.30.70.141:FF:000002">
    <property type="entry name" value="Nucleoside diphosphate kinase"/>
    <property type="match status" value="1"/>
</dbReference>
<keyword evidence="14" id="KW-1185">Reference proteome</keyword>
<dbReference type="EC" id="2.7.4.6" evidence="11"/>
<evidence type="ECO:0000313" key="13">
    <source>
        <dbReference type="EMBL" id="EEH54199.1"/>
    </source>
</evidence>
<comment type="catalytic activity">
    <reaction evidence="1 11">
        <text>a 2'-deoxyribonucleoside 5'-diphosphate + ATP = a 2'-deoxyribonucleoside 5'-triphosphate + ADP</text>
        <dbReference type="Rhea" id="RHEA:44640"/>
        <dbReference type="ChEBI" id="CHEBI:30616"/>
        <dbReference type="ChEBI" id="CHEBI:61560"/>
        <dbReference type="ChEBI" id="CHEBI:73316"/>
        <dbReference type="ChEBI" id="CHEBI:456216"/>
        <dbReference type="EC" id="2.7.4.6"/>
    </reaction>
</comment>
<dbReference type="RefSeq" id="XP_003061569.1">
    <property type="nucleotide sequence ID" value="XM_003061523.1"/>
</dbReference>
<feature type="binding site" evidence="9">
    <location>
        <position position="100"/>
    </location>
    <ligand>
        <name>ATP</name>
        <dbReference type="ChEBI" id="CHEBI:30616"/>
    </ligand>
</feature>
<dbReference type="Gene3D" id="3.30.70.141">
    <property type="entry name" value="Nucleoside diphosphate kinase-like domain"/>
    <property type="match status" value="1"/>
</dbReference>
<evidence type="ECO:0000256" key="4">
    <source>
        <dbReference type="ARBA" id="ARBA00008142"/>
    </source>
</evidence>
<sequence>MRIFAGRFETERTYIMIKPDGVQRGYVGEIIARFERKGNVLKGLKTFQCPKAVAEEHYQDLSEKPFFGDLVEYICSGPVVCMVWEGPGVVKSARKMIGATNPLESEPGTIRGDLGAFYALVGRNVIHGSDSNESAEREIALWFGGDDELVDWTPTITPWTRE</sequence>
<feature type="binding site" evidence="9">
    <location>
        <position position="111"/>
    </location>
    <ligand>
        <name>ATP</name>
        <dbReference type="ChEBI" id="CHEBI:30616"/>
    </ligand>
</feature>
<evidence type="ECO:0000256" key="9">
    <source>
        <dbReference type="PROSITE-ProRule" id="PRU00706"/>
    </source>
</evidence>
<dbReference type="HAMAP" id="MF_00451">
    <property type="entry name" value="NDP_kinase"/>
    <property type="match status" value="1"/>
</dbReference>
<organism evidence="14">
    <name type="scientific">Micromonas pusilla (strain CCMP1545)</name>
    <name type="common">Picoplanktonic green alga</name>
    <dbReference type="NCBI Taxonomy" id="564608"/>
    <lineage>
        <taxon>Eukaryota</taxon>
        <taxon>Viridiplantae</taxon>
        <taxon>Chlorophyta</taxon>
        <taxon>Mamiellophyceae</taxon>
        <taxon>Mamiellales</taxon>
        <taxon>Mamiellaceae</taxon>
        <taxon>Micromonas</taxon>
    </lineage>
</organism>
<evidence type="ECO:0000259" key="12">
    <source>
        <dbReference type="SMART" id="SM00562"/>
    </source>
</evidence>
<evidence type="ECO:0000313" key="14">
    <source>
        <dbReference type="Proteomes" id="UP000001876"/>
    </source>
</evidence>
<feature type="domain" description="Nucleoside diphosphate kinase-like" evidence="12">
    <location>
        <begin position="10"/>
        <end position="150"/>
    </location>
</feature>
<protein>
    <recommendedName>
        <fullName evidence="11">Nucleoside diphosphate kinase</fullName>
        <ecNumber evidence="11">2.7.4.6</ecNumber>
    </recommendedName>
</protein>
<dbReference type="InterPro" id="IPR034907">
    <property type="entry name" value="NDK-like_dom"/>
</dbReference>